<evidence type="ECO:0000256" key="11">
    <source>
        <dbReference type="ARBA" id="ARBA00022807"/>
    </source>
</evidence>
<keyword evidence="22" id="KW-1185">Reference proteome</keyword>
<evidence type="ECO:0000256" key="7">
    <source>
        <dbReference type="ARBA" id="ARBA00022692"/>
    </source>
</evidence>
<evidence type="ECO:0000256" key="10">
    <source>
        <dbReference type="ARBA" id="ARBA00022801"/>
    </source>
</evidence>
<dbReference type="InterPro" id="IPR043128">
    <property type="entry name" value="Rev_trsase/Diguanyl_cyclase"/>
</dbReference>
<comment type="subcellular location">
    <subcellularLocation>
        <location evidence="1">Host endoplasmic reticulum lumen</location>
    </subcellularLocation>
    <subcellularLocation>
        <location evidence="2">Host endoplasmic reticulum membrane</location>
        <topology evidence="2">Single-pass membrane protein</topology>
    </subcellularLocation>
</comment>
<name>A0A2K8ZCP7_9SECO</name>
<dbReference type="GO" id="GO:0003723">
    <property type="term" value="F:RNA binding"/>
    <property type="evidence" value="ECO:0007669"/>
    <property type="project" value="InterPro"/>
</dbReference>
<dbReference type="GO" id="GO:0039694">
    <property type="term" value="P:viral RNA genome replication"/>
    <property type="evidence" value="ECO:0007669"/>
    <property type="project" value="InterPro"/>
</dbReference>
<dbReference type="KEGG" id="vg:41704230"/>
<keyword evidence="4" id="KW-0696">RNA-directed RNA polymerase</keyword>
<dbReference type="PROSITE" id="PS51218">
    <property type="entry name" value="SF3_HELICASE_2"/>
    <property type="match status" value="1"/>
</dbReference>
<evidence type="ECO:0000259" key="19">
    <source>
        <dbReference type="PROSITE" id="PS51218"/>
    </source>
</evidence>
<feature type="domain" description="RdRp catalytic" evidence="18">
    <location>
        <begin position="1705"/>
        <end position="1833"/>
    </location>
</feature>
<dbReference type="GO" id="GO:0006508">
    <property type="term" value="P:proteolysis"/>
    <property type="evidence" value="ECO:0007669"/>
    <property type="project" value="UniProtKB-KW"/>
</dbReference>
<feature type="domain" description="SF3 helicase" evidence="19">
    <location>
        <begin position="741"/>
        <end position="909"/>
    </location>
</feature>
<evidence type="ECO:0000256" key="15">
    <source>
        <dbReference type="ARBA" id="ARBA00023184"/>
    </source>
</evidence>
<evidence type="ECO:0000256" key="6">
    <source>
        <dbReference type="ARBA" id="ARBA00022679"/>
    </source>
</evidence>
<keyword evidence="17" id="KW-0472">Membrane</keyword>
<dbReference type="RefSeq" id="YP_009551522.1">
    <property type="nucleotide sequence ID" value="NC_040399.1"/>
</dbReference>
<dbReference type="GO" id="GO:0044166">
    <property type="term" value="C:host cell endoplasmic reticulum lumen"/>
    <property type="evidence" value="ECO:0007669"/>
    <property type="project" value="UniProtKB-SubCell"/>
</dbReference>
<dbReference type="Proteomes" id="UP000289014">
    <property type="component" value="Genome"/>
</dbReference>
<evidence type="ECO:0000259" key="20">
    <source>
        <dbReference type="PROSITE" id="PS51874"/>
    </source>
</evidence>
<dbReference type="GO" id="GO:0003968">
    <property type="term" value="F:RNA-directed RNA polymerase activity"/>
    <property type="evidence" value="ECO:0007669"/>
    <property type="project" value="UniProtKB-KW"/>
</dbReference>
<accession>A0A2K8ZCP7</accession>
<keyword evidence="13" id="KW-0693">Viral RNA replication</keyword>
<evidence type="ECO:0000256" key="8">
    <source>
        <dbReference type="ARBA" id="ARBA00022695"/>
    </source>
</evidence>
<dbReference type="PROSITE" id="PS51874">
    <property type="entry name" value="PCV_3C_PRO"/>
    <property type="match status" value="1"/>
</dbReference>
<evidence type="ECO:0000256" key="14">
    <source>
        <dbReference type="ARBA" id="ARBA00022989"/>
    </source>
</evidence>
<dbReference type="GO" id="GO:0004197">
    <property type="term" value="F:cysteine-type endopeptidase activity"/>
    <property type="evidence" value="ECO:0007669"/>
    <property type="project" value="InterPro"/>
</dbReference>
<dbReference type="EMBL" id="MG253828">
    <property type="protein sequence ID" value="AUD08127.1"/>
    <property type="molecule type" value="Genomic_RNA"/>
</dbReference>
<dbReference type="InterPro" id="IPR043502">
    <property type="entry name" value="DNA/RNA_pol_sf"/>
</dbReference>
<evidence type="ECO:0000256" key="1">
    <source>
        <dbReference type="ARBA" id="ARBA00004149"/>
    </source>
</evidence>
<keyword evidence="14 17" id="KW-1133">Transmembrane helix</keyword>
<dbReference type="Pfam" id="PF00910">
    <property type="entry name" value="RNA_helicase"/>
    <property type="match status" value="1"/>
</dbReference>
<dbReference type="Pfam" id="PF00680">
    <property type="entry name" value="RdRP_1"/>
    <property type="match status" value="1"/>
</dbReference>
<keyword evidence="12" id="KW-0067">ATP-binding</keyword>
<dbReference type="InterPro" id="IPR014759">
    <property type="entry name" value="Helicase_SF3_ssRNA_vir"/>
</dbReference>
<evidence type="ECO:0000256" key="13">
    <source>
        <dbReference type="ARBA" id="ARBA00022953"/>
    </source>
</evidence>
<keyword evidence="11" id="KW-0788">Thiol protease</keyword>
<dbReference type="InterPro" id="IPR007094">
    <property type="entry name" value="RNA-dir_pol_PSvirus"/>
</dbReference>
<dbReference type="GO" id="GO:0003724">
    <property type="term" value="F:RNA helicase activity"/>
    <property type="evidence" value="ECO:0007669"/>
    <property type="project" value="InterPro"/>
</dbReference>
<sequence length="2257" mass="253985">MTFVTFPPSGDSFSFNYVKYNRSLNKYLFFNSNLDVVLDDYDFYFSFYIKKFKILKKFWYDRCLSALHTPAPVEVSTPLYEAFCKLALDELSINPFHSLWEETLANWPLCPGDSLLAFCRTQYEIRQEAIETAAEALRLKEAKRQLAFDNEVKFLIKHGAMPELAPSFAQHIWKAGKQQKEVRKGFLIKLTKARALGNAHRSAVCRAQARAEVLREFEPSPAQIQKAIEAQVYADKLGRKYANLTARARARRAAARELREKALYLETRDLLGAPLLPPKEKVECLRKYTRRYARVDIEHAPNVNPYVGLCPYMGLGARSADVRCRAVLVAGKVHANYPSLASEIYSWVIGKACNIENPEYIRRFVSGLSFMSDFYPEEALINQLRKIDDQHKCLDACLALEEEKEKLDNAAANANCKANVFYRIAAGVRKMASNAYRGFLDGCEEAGRSVAEGVCHIMIRGFRECLVMVRTELSGAMEIIEILINRVKSWYESLIKKLSDGAVALGIYTLYAICLLMGCGLIAVIAKCCGGGTALMGIFCTAFIAYFFSSADDEALAELNRLLILSCTGLCTRIFIDNPDFADVVQREATEHTNVRSIPVISGIISAMTQFGTSLCNFQSLSLVEIGKMGAACHSLKMGKEAIKEFCGTLMYYLGRIADKVTGRETVFFDELSTMVSIDVRGWIRRAQGCMRESFHTEIGNQFFHDMVAQLVDEGQRLQVGINGIPRKISADYGQLIGSIMKDLLELHKRTIRAGIAEGRRREPVWIYIFGPRHCGKSNFMSSIDNALAKYFGLPNTVAYRNCRDNFFSGYSGQTFFHIDDLSSVSLDPPMEAELINLVSCQEMPLNMADLADKPIYFRSPFIISSSNFEDVPPGCGVRDIEAYRSRKACLIEMRKKPGVVYDPNDPLKASQARFKDPMSQLLLDGQTEETSWMEMEDVITEIINISARHRSAQEILQARFMREKAMMDPLALAAENFLKGEVQKAYLNFDGLELEKAGIPLTQGGRGLYVDGNLYLLNQNFTFDEFVVKDEGYQRLWERRMREHFISTVQTGNYLNTKSMVVTGFLRSLVNGDCAILSKDSLSSTATCAQQAIFKALGEDERIYLRTLQHQLDLYTQDCAENPYSNTAWCKVLEALGAARNFLEKHGGTLLLLAGALVVVLISIWGFWKLFIGLFTSSVTLGGVMTGLTGVDLKAQQSSSSQEKGYRARNIPVHHRYAYTRSQDENGLLPAARLCVAIYQPGGGFVSAMQYKNKSVRMTRHQALRFEEGEQLTVIFLSTGESKLIRWHRRHMREEPGSEIVNWLAPSLPSLPTDLKDLFLEDKEVDLPNHFKTVGYVLRTDDTSFHYDTLDTYASVDKTPLPLKGVIGNDLYIHEIPEKIVFHYESRNDDCGMILTCQIRGKMKVVGLLVAGKDKTSWADILPPCTLAELKSQIDYIPEFGEAHDGFFKVGYVSQAQAPTLPKKTNMVVVPESLRVPCDVPIKEPAVLTKDDPRCPPGIDPPIAALRKKFSQPMDELEGDLLEQVADEILETWYDCEDHVLSDIPLSVAINGIPAGGEEAELENFVMKTSPGYPYFKNNRELGVKGKHAYFEELEDGTLGLKPGSVAEELHTNLVEFTKNEVPELVVIECPKDELLPERKIKVGACRLFEIMPLHYNLFLRQKTCAFTQFLQANRHRLPCQVGTNPYSREWGHILARLMRPGTNEAINCDYSAFDGLLNAQVIECIANMINKLYALSGESEVQQAQRYNMLMALVGRYAFVGQKVFKVNCGLPSGFALTVVVNSVFNEILIRYAYKKLAPKPERCRFQQTVCLIVYGDDNLISVAPSCASWFNGEAIRVTLAEKKVKITDGSDKDAPTIESKPFWELDFLKRKFLKLDTGVIQAPLDMTAIFSSLYWLTPSKDKFHTHQKASQYSGEVDVIEELVLNVNVALMELYLHNDPKEFQRVRSFFVARLPLLVDQFRTWAFCESFHSSQQTGMLRHDPASVLDHMSGVDFKKFMHVSEQGNKAHFYTSVLGVCGPHYKPCEEDFIVSTEPLKMGILGEHVPIKYGGGIGRLPTKNWVMSFGKSSSLKNAKGYLIYPLLREQMEAGKRIVFMSPAPYVANNAALIAFGSATKLLNQKDALVHYRNCIPESTTGLEQYFDAPIPQANIGQFYFVDGETYAALNDFKEAKVLGYERDLPTLMLNRAAKDGNVPCMVAQMKGKRCAVYLACDNKMCPHHHTTALNYEEAFRKCWEARCKTSKTVTGKWYGTKLS</sequence>
<keyword evidence="15" id="KW-1038">Host endoplasmic reticulum</keyword>
<evidence type="ECO:0000256" key="4">
    <source>
        <dbReference type="ARBA" id="ARBA00022484"/>
    </source>
</evidence>
<evidence type="ECO:0000256" key="17">
    <source>
        <dbReference type="SAM" id="Phobius"/>
    </source>
</evidence>
<dbReference type="GO" id="GO:0006351">
    <property type="term" value="P:DNA-templated transcription"/>
    <property type="evidence" value="ECO:0007669"/>
    <property type="project" value="InterPro"/>
</dbReference>
<dbReference type="GO" id="GO:0005524">
    <property type="term" value="F:ATP binding"/>
    <property type="evidence" value="ECO:0007669"/>
    <property type="project" value="UniProtKB-KW"/>
</dbReference>
<dbReference type="InterPro" id="IPR044067">
    <property type="entry name" value="PCV_3C_PRO"/>
</dbReference>
<dbReference type="GO" id="GO:0044167">
    <property type="term" value="C:host cell endoplasmic reticulum membrane"/>
    <property type="evidence" value="ECO:0007669"/>
    <property type="project" value="UniProtKB-SubCell"/>
</dbReference>
<evidence type="ECO:0000256" key="16">
    <source>
        <dbReference type="ARBA" id="ARBA00031919"/>
    </source>
</evidence>
<keyword evidence="9" id="KW-0547">Nucleotide-binding</keyword>
<dbReference type="PROSITE" id="PS50507">
    <property type="entry name" value="RDRP_SSRNA_POS"/>
    <property type="match status" value="1"/>
</dbReference>
<dbReference type="InterPro" id="IPR000605">
    <property type="entry name" value="Helicase_SF3_ssDNA/RNA_vir"/>
</dbReference>
<keyword evidence="8" id="KW-0548">Nucleotidyltransferase</keyword>
<feature type="transmembrane region" description="Helical" evidence="17">
    <location>
        <begin position="502"/>
        <end position="526"/>
    </location>
</feature>
<feature type="transmembrane region" description="Helical" evidence="17">
    <location>
        <begin position="1151"/>
        <end position="1169"/>
    </location>
</feature>
<dbReference type="Gene3D" id="3.30.70.270">
    <property type="match status" value="1"/>
</dbReference>
<keyword evidence="5" id="KW-0645">Protease</keyword>
<evidence type="ECO:0000256" key="9">
    <source>
        <dbReference type="ARBA" id="ARBA00022741"/>
    </source>
</evidence>
<protein>
    <recommendedName>
        <fullName evidence="3">RNA1 polyprotein</fullName>
    </recommendedName>
    <alternativeName>
        <fullName evidence="16">P1</fullName>
    </alternativeName>
</protein>
<keyword evidence="6" id="KW-0808">Transferase</keyword>
<evidence type="ECO:0000256" key="3">
    <source>
        <dbReference type="ARBA" id="ARBA00020936"/>
    </source>
</evidence>
<evidence type="ECO:0000256" key="12">
    <source>
        <dbReference type="ARBA" id="ARBA00022840"/>
    </source>
</evidence>
<proteinExistence type="predicted"/>
<dbReference type="InterPro" id="IPR001205">
    <property type="entry name" value="RNA-dir_pol_C"/>
</dbReference>
<keyword evidence="7 17" id="KW-0812">Transmembrane</keyword>
<evidence type="ECO:0000256" key="2">
    <source>
        <dbReference type="ARBA" id="ARBA00004517"/>
    </source>
</evidence>
<dbReference type="SUPFAM" id="SSF56672">
    <property type="entry name" value="DNA/RNA polymerases"/>
    <property type="match status" value="1"/>
</dbReference>
<evidence type="ECO:0000256" key="5">
    <source>
        <dbReference type="ARBA" id="ARBA00022670"/>
    </source>
</evidence>
<dbReference type="GeneID" id="41704230"/>
<feature type="domain" description="Peptidase C3" evidence="20">
    <location>
        <begin position="1219"/>
        <end position="1428"/>
    </location>
</feature>
<organism evidence="21 22">
    <name type="scientific">Red clover nepovirus A</name>
    <dbReference type="NCBI Taxonomy" id="2058094"/>
    <lineage>
        <taxon>Viruses</taxon>
        <taxon>Riboviria</taxon>
        <taxon>Orthornavirae</taxon>
        <taxon>Pisuviricota</taxon>
        <taxon>Pisoniviricetes</taxon>
        <taxon>Picornavirales</taxon>
        <taxon>Secoviridae</taxon>
        <taxon>Comovirinae</taxon>
        <taxon>Nepovirus</taxon>
        <taxon>Nepovirus pratensis</taxon>
    </lineage>
</organism>
<keyword evidence="10" id="KW-0378">Hydrolase</keyword>
<reference evidence="21 22" key="1">
    <citation type="journal article" date="2018" name="Arch. Virol.">
        <title>Molecular characterization and complete genome of a novel nepovirus from red clover.</title>
        <authorList>
            <person name="Koloniuk I."/>
            <person name="Franova J."/>
            <person name="Sarkisova T."/>
            <person name="Pribylova J."/>
            <person name="Lenz O."/>
            <person name="Petrzik K."/>
            <person name="Spak J."/>
        </authorList>
    </citation>
    <scope>NUCLEOTIDE SEQUENCE [LARGE SCALE GENOMIC DNA]</scope>
    <source>
        <strain evidence="21">B46</strain>
    </source>
</reference>
<feature type="transmembrane region" description="Helical" evidence="17">
    <location>
        <begin position="532"/>
        <end position="551"/>
    </location>
</feature>
<evidence type="ECO:0000313" key="22">
    <source>
        <dbReference type="Proteomes" id="UP000289014"/>
    </source>
</evidence>
<evidence type="ECO:0000259" key="18">
    <source>
        <dbReference type="PROSITE" id="PS50507"/>
    </source>
</evidence>
<evidence type="ECO:0000313" key="21">
    <source>
        <dbReference type="EMBL" id="AUD08127.1"/>
    </source>
</evidence>